<dbReference type="Pfam" id="PF08706">
    <property type="entry name" value="D5_N"/>
    <property type="match status" value="1"/>
</dbReference>
<dbReference type="PROSITE" id="PS51206">
    <property type="entry name" value="SF3_HELICASE_1"/>
    <property type="match status" value="1"/>
</dbReference>
<evidence type="ECO:0000256" key="2">
    <source>
        <dbReference type="ARBA" id="ARBA00022801"/>
    </source>
</evidence>
<dbReference type="SUPFAM" id="SSF52540">
    <property type="entry name" value="P-loop containing nucleoside triphosphate hydrolases"/>
    <property type="match status" value="1"/>
</dbReference>
<evidence type="ECO:0000256" key="3">
    <source>
        <dbReference type="ARBA" id="ARBA00022840"/>
    </source>
</evidence>
<dbReference type="InterPro" id="IPR014015">
    <property type="entry name" value="Helicase_SF3_DNA-vir"/>
</dbReference>
<dbReference type="PANTHER" id="PTHR35372:SF2">
    <property type="entry name" value="SF3 HELICASE DOMAIN-CONTAINING PROTEIN"/>
    <property type="match status" value="1"/>
</dbReference>
<accession>A0ABP5AHB7</accession>
<gene>
    <name evidence="5" type="ORF">GCM10009688_18780</name>
</gene>
<dbReference type="RefSeq" id="WP_152226867.1">
    <property type="nucleotide sequence ID" value="NZ_BAAALV010000002.1"/>
</dbReference>
<dbReference type="Proteomes" id="UP001500784">
    <property type="component" value="Unassembled WGS sequence"/>
</dbReference>
<organism evidence="5 6">
    <name type="scientific">Arthrobacter gandavensis</name>
    <dbReference type="NCBI Taxonomy" id="169960"/>
    <lineage>
        <taxon>Bacteria</taxon>
        <taxon>Bacillati</taxon>
        <taxon>Actinomycetota</taxon>
        <taxon>Actinomycetes</taxon>
        <taxon>Micrococcales</taxon>
        <taxon>Micrococcaceae</taxon>
        <taxon>Arthrobacter</taxon>
    </lineage>
</organism>
<name>A0ABP5AHB7_9MICC</name>
<proteinExistence type="predicted"/>
<evidence type="ECO:0000259" key="4">
    <source>
        <dbReference type="PROSITE" id="PS51206"/>
    </source>
</evidence>
<dbReference type="Pfam" id="PF19263">
    <property type="entry name" value="DUF5906"/>
    <property type="match status" value="1"/>
</dbReference>
<keyword evidence="6" id="KW-1185">Reference proteome</keyword>
<dbReference type="Gene3D" id="3.40.50.300">
    <property type="entry name" value="P-loop containing nucleotide triphosphate hydrolases"/>
    <property type="match status" value="1"/>
</dbReference>
<dbReference type="InterPro" id="IPR006500">
    <property type="entry name" value="Helicase_put_C_phage/plasmid"/>
</dbReference>
<dbReference type="InterPro" id="IPR051620">
    <property type="entry name" value="ORF904-like_C"/>
</dbReference>
<evidence type="ECO:0000313" key="6">
    <source>
        <dbReference type="Proteomes" id="UP001500784"/>
    </source>
</evidence>
<dbReference type="InterPro" id="IPR014818">
    <property type="entry name" value="Phage/plasmid_primase_P4_C"/>
</dbReference>
<evidence type="ECO:0000256" key="1">
    <source>
        <dbReference type="ARBA" id="ARBA00022741"/>
    </source>
</evidence>
<sequence length="549" mass="60911">MSYLPETQYLMSAHSISSNAWMLIMTGGQQLSELDLRDLSKKVPKDATDGADFIAEHAPNALSFNAESKTWYVWNGTVHTPLQTAVVPMQLIDILGYAYKELGLFIDEQLTTQVQIIEAGNLSEDDAKKAISELKVSIVAARKHWEAFAYSLNSNKGVNDVLSKLERRVAKGPGYFENDRQWLVVRNGVIDLQEFRRTDSVTLHAHDASRPVTRFFDADYDPSADAAIWKAFLSSSIVDDCGDTVRLLQKAVGAAFSAEEKPRALFNLQGAPASGKSVFLSVFNRLGQAYSVMPNNQAIQLNNGDTNFYQDALRNKRFVGFSEVQGKKPLDDGFLKGILGGDEQNTRQMRQMESPWKPQCVLFIASNMALKFDTRDEATFIKILPISFPHSFTETDPEHQMDRELENKVLEERSGILNWILEGMLSFWDEGLAPTAAVMAAMDGNKTANSHALQFMEALIESGNVIQDPGAPLSGCLGLTAAYEMFRHWSESQGIRNVPGKQTFSSDVADYYYGKGRSDGVRFIGLSLSPELSNKVQTGVSHFALAKDL</sequence>
<keyword evidence="1" id="KW-0547">Nucleotide-binding</keyword>
<dbReference type="NCBIfam" id="TIGR01613">
    <property type="entry name" value="primase_Cterm"/>
    <property type="match status" value="1"/>
</dbReference>
<comment type="caution">
    <text evidence="5">The sequence shown here is derived from an EMBL/GenBank/DDBJ whole genome shotgun (WGS) entry which is preliminary data.</text>
</comment>
<keyword evidence="2" id="KW-0378">Hydrolase</keyword>
<protein>
    <recommendedName>
        <fullName evidence="4">SF3 helicase domain-containing protein</fullName>
    </recommendedName>
</protein>
<dbReference type="PANTHER" id="PTHR35372">
    <property type="entry name" value="ATP BINDING PROTEIN-RELATED"/>
    <property type="match status" value="1"/>
</dbReference>
<dbReference type="SMART" id="SM00885">
    <property type="entry name" value="D5_N"/>
    <property type="match status" value="1"/>
</dbReference>
<reference evidence="6" key="1">
    <citation type="journal article" date="2019" name="Int. J. Syst. Evol. Microbiol.">
        <title>The Global Catalogue of Microorganisms (GCM) 10K type strain sequencing project: providing services to taxonomists for standard genome sequencing and annotation.</title>
        <authorList>
            <consortium name="The Broad Institute Genomics Platform"/>
            <consortium name="The Broad Institute Genome Sequencing Center for Infectious Disease"/>
            <person name="Wu L."/>
            <person name="Ma J."/>
        </authorList>
    </citation>
    <scope>NUCLEOTIDE SEQUENCE [LARGE SCALE GENOMIC DNA]</scope>
    <source>
        <strain evidence="6">JCM 13316</strain>
    </source>
</reference>
<dbReference type="InterPro" id="IPR027417">
    <property type="entry name" value="P-loop_NTPase"/>
</dbReference>
<evidence type="ECO:0000313" key="5">
    <source>
        <dbReference type="EMBL" id="GAA1914133.1"/>
    </source>
</evidence>
<dbReference type="EMBL" id="BAAALV010000002">
    <property type="protein sequence ID" value="GAA1914133.1"/>
    <property type="molecule type" value="Genomic_DNA"/>
</dbReference>
<feature type="domain" description="SF3 helicase" evidence="4">
    <location>
        <begin position="243"/>
        <end position="401"/>
    </location>
</feature>
<keyword evidence="3" id="KW-0067">ATP-binding</keyword>
<dbReference type="InterPro" id="IPR045455">
    <property type="entry name" value="NrS-1_pol-like_helicase"/>
</dbReference>